<reference evidence="2" key="1">
    <citation type="submission" date="2022-01" db="EMBL/GenBank/DDBJ databases">
        <title>Whole genome-based taxonomy of the Shewanellaceae.</title>
        <authorList>
            <person name="Martin-Rodriguez A.J."/>
        </authorList>
    </citation>
    <scope>NUCLEOTIDE SEQUENCE</scope>
    <source>
        <strain evidence="2">DSM 16422</strain>
    </source>
</reference>
<dbReference type="Gene3D" id="1.10.287.470">
    <property type="entry name" value="Helix hairpin bin"/>
    <property type="match status" value="1"/>
</dbReference>
<dbReference type="RefSeq" id="WP_248996569.1">
    <property type="nucleotide sequence ID" value="NZ_JAKIKP010000013.1"/>
</dbReference>
<dbReference type="PANTHER" id="PTHR30469:SF12">
    <property type="entry name" value="MULTIDRUG RESISTANCE PROTEIN MDTA"/>
    <property type="match status" value="1"/>
</dbReference>
<dbReference type="GO" id="GO:0015562">
    <property type="term" value="F:efflux transmembrane transporter activity"/>
    <property type="evidence" value="ECO:0007669"/>
    <property type="project" value="TreeGrafter"/>
</dbReference>
<evidence type="ECO:0000256" key="1">
    <source>
        <dbReference type="SAM" id="Coils"/>
    </source>
</evidence>
<gene>
    <name evidence="2" type="ORF">L2672_14555</name>
</gene>
<dbReference type="Gene3D" id="2.40.30.170">
    <property type="match status" value="1"/>
</dbReference>
<dbReference type="Proteomes" id="UP001139333">
    <property type="component" value="Unassembled WGS sequence"/>
</dbReference>
<dbReference type="GO" id="GO:1990281">
    <property type="term" value="C:efflux pump complex"/>
    <property type="evidence" value="ECO:0007669"/>
    <property type="project" value="TreeGrafter"/>
</dbReference>
<comment type="caution">
    <text evidence="2">The sequence shown here is derived from an EMBL/GenBank/DDBJ whole genome shotgun (WGS) entry which is preliminary data.</text>
</comment>
<dbReference type="Gene3D" id="2.40.420.20">
    <property type="match status" value="1"/>
</dbReference>
<keyword evidence="3" id="KW-1185">Reference proteome</keyword>
<proteinExistence type="predicted"/>
<evidence type="ECO:0000313" key="3">
    <source>
        <dbReference type="Proteomes" id="UP001139333"/>
    </source>
</evidence>
<dbReference type="Gene3D" id="2.40.50.100">
    <property type="match status" value="1"/>
</dbReference>
<feature type="coiled-coil region" evidence="1">
    <location>
        <begin position="108"/>
        <end position="149"/>
    </location>
</feature>
<accession>A0A9X2CMQ1</accession>
<sequence>MTPSKRLVIPGVITGLLILILAAALKPAPEQVINFDNAKLVEVIELKQQVVAPKVKGFGRVSPKHVWQAVAEVSGKVIYRHPQLETGRILPAGTLLLQIDPLEYQLTLAQTQANLSSTEAQLVKLEQQEQNLKRSLKLETQKLALVEQEYQRKQSLLTKNLVSSSEVESQKQTLLAQTNVVQDLQSNIKVMADDKNVSLAQKQVNLAQVEDANRRLAQTQVTLPYDSRLSDINIEENQVVTMGETMLVAYQLDTVEVKAEFSLQDMRTLVQSLKDPLALHSASQPNAMPSIENVNLRAAITFQAGDNAFSWPAKVTRVSETVNPNQGTIGVFLEVEQHLNQLNILQRPPLTNGMFISASIEGGSANYFSVPEKALRNQQLYILKPDNTLAIIPVTILFRHDEGVAISGAINVGDKVITNDLIPAIEGMALKIRSTTTDNLAGANK</sequence>
<evidence type="ECO:0000313" key="2">
    <source>
        <dbReference type="EMBL" id="MCL1143900.1"/>
    </source>
</evidence>
<protein>
    <submittedName>
        <fullName evidence="2">HlyD family secretion protein</fullName>
    </submittedName>
</protein>
<dbReference type="PANTHER" id="PTHR30469">
    <property type="entry name" value="MULTIDRUG RESISTANCE PROTEIN MDTA"/>
    <property type="match status" value="1"/>
</dbReference>
<name>A0A9X2CMQ1_9GAMM</name>
<dbReference type="AlphaFoldDB" id="A0A9X2CMQ1"/>
<dbReference type="SUPFAM" id="SSF111369">
    <property type="entry name" value="HlyD-like secretion proteins"/>
    <property type="match status" value="1"/>
</dbReference>
<organism evidence="2 3">
    <name type="scientific">Shewanella gaetbuli</name>
    <dbReference type="NCBI Taxonomy" id="220752"/>
    <lineage>
        <taxon>Bacteria</taxon>
        <taxon>Pseudomonadati</taxon>
        <taxon>Pseudomonadota</taxon>
        <taxon>Gammaproteobacteria</taxon>
        <taxon>Alteromonadales</taxon>
        <taxon>Shewanellaceae</taxon>
        <taxon>Shewanella</taxon>
    </lineage>
</organism>
<dbReference type="EMBL" id="JAKIKP010000013">
    <property type="protein sequence ID" value="MCL1143900.1"/>
    <property type="molecule type" value="Genomic_DNA"/>
</dbReference>
<keyword evidence="1" id="KW-0175">Coiled coil</keyword>